<evidence type="ECO:0000313" key="2">
    <source>
        <dbReference type="EMBL" id="XAU16105.1"/>
    </source>
</evidence>
<dbReference type="RefSeq" id="WP_231021010.1">
    <property type="nucleotide sequence ID" value="NZ_CP147920.1"/>
</dbReference>
<dbReference type="EMBL" id="CP147920">
    <property type="protein sequence ID" value="XAU16105.1"/>
    <property type="molecule type" value="Genomic_DNA"/>
</dbReference>
<organism evidence="2 3">
    <name type="scientific">Sulfurimonas diazotrophicus</name>
    <dbReference type="NCBI Taxonomy" id="3131939"/>
    <lineage>
        <taxon>Bacteria</taxon>
        <taxon>Pseudomonadati</taxon>
        <taxon>Campylobacterota</taxon>
        <taxon>Epsilonproteobacteria</taxon>
        <taxon>Campylobacterales</taxon>
        <taxon>Sulfurimonadaceae</taxon>
        <taxon>Sulfurimonas</taxon>
    </lineage>
</organism>
<name>A0ABZ3HE39_9BACT</name>
<protein>
    <submittedName>
        <fullName evidence="2">Uncharacterized protein</fullName>
    </submittedName>
</protein>
<evidence type="ECO:0000313" key="3">
    <source>
        <dbReference type="Proteomes" id="UP001447842"/>
    </source>
</evidence>
<gene>
    <name evidence="2" type="ORF">WCY31_05200</name>
</gene>
<feature type="compositionally biased region" description="Basic and acidic residues" evidence="1">
    <location>
        <begin position="77"/>
        <end position="86"/>
    </location>
</feature>
<evidence type="ECO:0000256" key="1">
    <source>
        <dbReference type="SAM" id="MobiDB-lite"/>
    </source>
</evidence>
<sequence length="95" mass="10213">MSKSMVEIKTLKLAHTQNGTISIAHIEEPYGKHSSPVVSIAIALEGASSDWKVHLPYENIDEVIKGLQEAKASNEGMPHHDKHTEDLNADTGGGA</sequence>
<accession>A0ABZ3HE39</accession>
<dbReference type="Proteomes" id="UP001447842">
    <property type="component" value="Chromosome"/>
</dbReference>
<reference evidence="2 3" key="1">
    <citation type="submission" date="2024-03" db="EMBL/GenBank/DDBJ databases">
        <title>Sulfurimonas sp. HSL3-1.</title>
        <authorList>
            <person name="Wang S."/>
        </authorList>
    </citation>
    <scope>NUCLEOTIDE SEQUENCE [LARGE SCALE GENOMIC DNA]</scope>
    <source>
        <strain evidence="2 3">HSL3-1</strain>
    </source>
</reference>
<keyword evidence="3" id="KW-1185">Reference proteome</keyword>
<proteinExistence type="predicted"/>
<feature type="region of interest" description="Disordered" evidence="1">
    <location>
        <begin position="71"/>
        <end position="95"/>
    </location>
</feature>